<dbReference type="AlphaFoldDB" id="A0A0F9PGG1"/>
<comment type="caution">
    <text evidence="1">The sequence shown here is derived from an EMBL/GenBank/DDBJ whole genome shotgun (WGS) entry which is preliminary data.</text>
</comment>
<gene>
    <name evidence="1" type="ORF">LCGC14_1140850</name>
</gene>
<proteinExistence type="predicted"/>
<dbReference type="EMBL" id="LAZR01005411">
    <property type="protein sequence ID" value="KKN00126.1"/>
    <property type="molecule type" value="Genomic_DNA"/>
</dbReference>
<accession>A0A0F9PGG1</accession>
<organism evidence="1">
    <name type="scientific">marine sediment metagenome</name>
    <dbReference type="NCBI Taxonomy" id="412755"/>
    <lineage>
        <taxon>unclassified sequences</taxon>
        <taxon>metagenomes</taxon>
        <taxon>ecological metagenomes</taxon>
    </lineage>
</organism>
<reference evidence="1" key="1">
    <citation type="journal article" date="2015" name="Nature">
        <title>Complex archaea that bridge the gap between prokaryotes and eukaryotes.</title>
        <authorList>
            <person name="Spang A."/>
            <person name="Saw J.H."/>
            <person name="Jorgensen S.L."/>
            <person name="Zaremba-Niedzwiedzka K."/>
            <person name="Martijn J."/>
            <person name="Lind A.E."/>
            <person name="van Eijk R."/>
            <person name="Schleper C."/>
            <person name="Guy L."/>
            <person name="Ettema T.J."/>
        </authorList>
    </citation>
    <scope>NUCLEOTIDE SEQUENCE</scope>
</reference>
<sequence length="69" mass="8037">MNDMANVICPHCYGEEGKRVVMELMDGYKDKLKPSDRFIGPVLVAEVTKAERDGNYWRCPRCRYQARPE</sequence>
<protein>
    <submittedName>
        <fullName evidence="1">Uncharacterized protein</fullName>
    </submittedName>
</protein>
<name>A0A0F9PGG1_9ZZZZ</name>
<evidence type="ECO:0000313" key="1">
    <source>
        <dbReference type="EMBL" id="KKN00126.1"/>
    </source>
</evidence>